<keyword evidence="2" id="KW-1185">Reference proteome</keyword>
<comment type="caution">
    <text evidence="1">The sequence shown here is derived from an EMBL/GenBank/DDBJ whole genome shotgun (WGS) entry which is preliminary data.</text>
</comment>
<name>A0ACC2GGA2_DALPE</name>
<protein>
    <submittedName>
        <fullName evidence="1">Uncharacterized protein</fullName>
    </submittedName>
</protein>
<organism evidence="1 2">
    <name type="scientific">Dallia pectoralis</name>
    <name type="common">Alaska blackfish</name>
    <dbReference type="NCBI Taxonomy" id="75939"/>
    <lineage>
        <taxon>Eukaryota</taxon>
        <taxon>Metazoa</taxon>
        <taxon>Chordata</taxon>
        <taxon>Craniata</taxon>
        <taxon>Vertebrata</taxon>
        <taxon>Euteleostomi</taxon>
        <taxon>Actinopterygii</taxon>
        <taxon>Neopterygii</taxon>
        <taxon>Teleostei</taxon>
        <taxon>Protacanthopterygii</taxon>
        <taxon>Esociformes</taxon>
        <taxon>Umbridae</taxon>
        <taxon>Dallia</taxon>
    </lineage>
</organism>
<sequence>MLGSIVLLGIGVCLLYFIFRNKRPKNFPPGPQPMPVFGNLLQLNLRNPLKDLEKEALVNKGVDFAGRPQNLMINHVLQERSFIFSDYGSKWKEQRRFALMTLRNFGLGKLSMEGGY</sequence>
<accession>A0ACC2GGA2</accession>
<evidence type="ECO:0000313" key="2">
    <source>
        <dbReference type="Proteomes" id="UP001157502"/>
    </source>
</evidence>
<dbReference type="Proteomes" id="UP001157502">
    <property type="component" value="Chromosome 13"/>
</dbReference>
<gene>
    <name evidence="1" type="ORF">DPEC_G00162450</name>
</gene>
<evidence type="ECO:0000313" key="1">
    <source>
        <dbReference type="EMBL" id="KAJ8002774.1"/>
    </source>
</evidence>
<dbReference type="EMBL" id="CM055740">
    <property type="protein sequence ID" value="KAJ8002774.1"/>
    <property type="molecule type" value="Genomic_DNA"/>
</dbReference>
<reference evidence="1" key="1">
    <citation type="submission" date="2021-05" db="EMBL/GenBank/DDBJ databases">
        <authorList>
            <person name="Pan Q."/>
            <person name="Jouanno E."/>
            <person name="Zahm M."/>
            <person name="Klopp C."/>
            <person name="Cabau C."/>
            <person name="Louis A."/>
            <person name="Berthelot C."/>
            <person name="Parey E."/>
            <person name="Roest Crollius H."/>
            <person name="Montfort J."/>
            <person name="Robinson-Rechavi M."/>
            <person name="Bouchez O."/>
            <person name="Lampietro C."/>
            <person name="Lopez Roques C."/>
            <person name="Donnadieu C."/>
            <person name="Postlethwait J."/>
            <person name="Bobe J."/>
            <person name="Dillon D."/>
            <person name="Chandos A."/>
            <person name="von Hippel F."/>
            <person name="Guiguen Y."/>
        </authorList>
    </citation>
    <scope>NUCLEOTIDE SEQUENCE</scope>
    <source>
        <strain evidence="1">YG-Jan2019</strain>
    </source>
</reference>
<proteinExistence type="predicted"/>